<dbReference type="PaxDb" id="39947-A0A0P0WWQ2"/>
<name>A0A0P0WWQ2_ORYSJ</name>
<feature type="region of interest" description="Disordered" evidence="4">
    <location>
        <begin position="619"/>
        <end position="641"/>
    </location>
</feature>
<accession>A0A0P0WWQ2</accession>
<keyword evidence="3" id="KW-0378">Hydrolase</keyword>
<feature type="compositionally biased region" description="Polar residues" evidence="4">
    <location>
        <begin position="18"/>
        <end position="29"/>
    </location>
</feature>
<sequence>MKRKGKMPEKVRSVKFIGSQSQPSEGPTTRSKRARADGGSQQGAAKKRGRKNQQDRAVKHAALVEPPATKQSVFTRCSPKFANDACRALSPIHRQALAALGLGELAKMTLNGLEQPDLTCWLMDRTDPKLMTIDISENKKIVITPWKVKTVLGVPLGGDPLQLANQDIILIEEIKSRPKDPSMVRYLIMVIVNKMLLPSTGLYIRPKDAWIGSDLQKVARINWSKAVFDAVRDRLVLWHKNKTGPRQQTYIRCCVAFLVLLYIDNLKVPKDSLIVDRCQTPRIQLYTKQLVEDISQEDRVIDSSGNYVFGNLPMSGILGSCYSHPDYDKEKEPRGDNSGTPFADELVSAVEISFPSMFDTVGPHLSGLQDEHKQRVLDALGEYDRQSKLSADAIAKQIRLVQTCHARVSDHIVSIIRGESRTQPPLGPQPQLASHSQPDSQHGPVASPTSEEAQDHHIHNTPDISPTNSPPPQPCRIITPDAAFNPTPQITSTEPHPHLPGELFPTMDKTASADETQALTPQPDADFQSGCDVGIPLQAGIIDITMTFEGTYTTQSHTVDGIEGHHDLPDVDNEHGIETVISKQGIIQPYAPAVEPELPEFGVPNTILALTAYVQDETAEHNTQGDSSHNDDDNLSLSLPPDELLTDSQLAAKIDQIYILEGASHDSTEVNKEADYAARQHASPVKYCVKSASPMKHCVKRAARYVPPSSQSVPKDDNVAVQLLDLILSDPTQFGRFVPFLPIACTLQIHNCFILILPHLLTQSNILPHSPHLVEVDCYSANATDIAASFKVGSMIEGIFIDAFASLLFKDEMRDSPETFGKKIFIPTSVTGLLNIENVTRVGSKDNFSPHALAEHLSDCLKGVDRLKAEQLLLPIINNDHCTLYIVYLNQGSFDILDSNDYDQIGGKQSQHHYPLAQKVLKRLSDGFQSFMPKVFKKFGNYHREFVKCPKMVPCSNDCAVYVIRYMERYQGNPDKLADDFQPPDSRVLRAQILHQLIFHCFNLAPCIHPAIEGLRPLDDGEGSSH</sequence>
<dbReference type="FunCoup" id="A0A0P0WWQ2">
    <property type="interactions" value="573"/>
</dbReference>
<feature type="domain" description="Ubiquitin-like protease family profile" evidence="5">
    <location>
        <begin position="851"/>
        <end position="970"/>
    </location>
</feature>
<dbReference type="Gene3D" id="3.40.395.10">
    <property type="entry name" value="Adenoviral Proteinase, Chain A"/>
    <property type="match status" value="1"/>
</dbReference>
<feature type="compositionally biased region" description="Polar residues" evidence="4">
    <location>
        <begin position="431"/>
        <end position="440"/>
    </location>
</feature>
<dbReference type="InterPro" id="IPR003653">
    <property type="entry name" value="Peptidase_C48_C"/>
</dbReference>
<evidence type="ECO:0000256" key="1">
    <source>
        <dbReference type="ARBA" id="ARBA00005234"/>
    </source>
</evidence>
<keyword evidence="7" id="KW-1185">Reference proteome</keyword>
<proteinExistence type="inferred from homology"/>
<evidence type="ECO:0000313" key="7">
    <source>
        <dbReference type="Proteomes" id="UP000059680"/>
    </source>
</evidence>
<dbReference type="PANTHER" id="PTHR34835:SF81">
    <property type="entry name" value="OS06G0475900 PROTEIN"/>
    <property type="match status" value="1"/>
</dbReference>
<evidence type="ECO:0000313" key="6">
    <source>
        <dbReference type="EMBL" id="BAS97776.1"/>
    </source>
</evidence>
<evidence type="ECO:0000256" key="3">
    <source>
        <dbReference type="ARBA" id="ARBA00022801"/>
    </source>
</evidence>
<dbReference type="Proteomes" id="UP000059680">
    <property type="component" value="Chromosome 6"/>
</dbReference>
<reference evidence="6 7" key="2">
    <citation type="journal article" date="2013" name="Plant Cell Physiol.">
        <title>Rice Annotation Project Database (RAP-DB): an integrative and interactive database for rice genomics.</title>
        <authorList>
            <person name="Sakai H."/>
            <person name="Lee S.S."/>
            <person name="Tanaka T."/>
            <person name="Numa H."/>
            <person name="Kim J."/>
            <person name="Kawahara Y."/>
            <person name="Wakimoto H."/>
            <person name="Yang C.C."/>
            <person name="Iwamoto M."/>
            <person name="Abe T."/>
            <person name="Yamada Y."/>
            <person name="Muto A."/>
            <person name="Inokuchi H."/>
            <person name="Ikemura T."/>
            <person name="Matsumoto T."/>
            <person name="Sasaki T."/>
            <person name="Itoh T."/>
        </authorList>
    </citation>
    <scope>NUCLEOTIDE SEQUENCE [LARGE SCALE GENOMIC DNA]</scope>
    <source>
        <strain evidence="7">cv. Nipponbare</strain>
    </source>
</reference>
<evidence type="ECO:0000259" key="5">
    <source>
        <dbReference type="Pfam" id="PF02902"/>
    </source>
</evidence>
<dbReference type="EMBL" id="AP014962">
    <property type="protein sequence ID" value="BAS97776.1"/>
    <property type="molecule type" value="Genomic_DNA"/>
</dbReference>
<dbReference type="GO" id="GO:0006508">
    <property type="term" value="P:proteolysis"/>
    <property type="evidence" value="ECO:0007669"/>
    <property type="project" value="UniProtKB-KW"/>
</dbReference>
<dbReference type="GO" id="GO:0008234">
    <property type="term" value="F:cysteine-type peptidase activity"/>
    <property type="evidence" value="ECO:0007669"/>
    <property type="project" value="InterPro"/>
</dbReference>
<dbReference type="Pfam" id="PF02902">
    <property type="entry name" value="Peptidase_C48"/>
    <property type="match status" value="1"/>
</dbReference>
<protein>
    <submittedName>
        <fullName evidence="6">Os06g0475900 protein</fullName>
    </submittedName>
</protein>
<reference evidence="6 7" key="3">
    <citation type="journal article" date="2013" name="Rice">
        <title>Improvement of the Oryza sativa Nipponbare reference genome using next generation sequence and optical map data.</title>
        <authorList>
            <person name="Kawahara Y."/>
            <person name="de la Bastide M."/>
            <person name="Hamilton J.P."/>
            <person name="Kanamori H."/>
            <person name="McCombie W.R."/>
            <person name="Ouyang S."/>
            <person name="Schwartz D.C."/>
            <person name="Tanaka T."/>
            <person name="Wu J."/>
            <person name="Zhou S."/>
            <person name="Childs K.L."/>
            <person name="Davidson R.M."/>
            <person name="Lin H."/>
            <person name="Quesada-Ocampo L."/>
            <person name="Vaillancourt B."/>
            <person name="Sakai H."/>
            <person name="Lee S.S."/>
            <person name="Kim J."/>
            <person name="Numa H."/>
            <person name="Itoh T."/>
            <person name="Buell C.R."/>
            <person name="Matsumoto T."/>
        </authorList>
    </citation>
    <scope>NUCLEOTIDE SEQUENCE [LARGE SCALE GENOMIC DNA]</scope>
    <source>
        <strain evidence="7">cv. Nipponbare</strain>
    </source>
</reference>
<feature type="region of interest" description="Disordered" evidence="4">
    <location>
        <begin position="419"/>
        <end position="502"/>
    </location>
</feature>
<dbReference type="InParanoid" id="A0A0P0WWQ2"/>
<reference evidence="7" key="1">
    <citation type="journal article" date="2005" name="Nature">
        <title>The map-based sequence of the rice genome.</title>
        <authorList>
            <consortium name="International rice genome sequencing project (IRGSP)"/>
            <person name="Matsumoto T."/>
            <person name="Wu J."/>
            <person name="Kanamori H."/>
            <person name="Katayose Y."/>
            <person name="Fujisawa M."/>
            <person name="Namiki N."/>
            <person name="Mizuno H."/>
            <person name="Yamamoto K."/>
            <person name="Antonio B.A."/>
            <person name="Baba T."/>
            <person name="Sakata K."/>
            <person name="Nagamura Y."/>
            <person name="Aoki H."/>
            <person name="Arikawa K."/>
            <person name="Arita K."/>
            <person name="Bito T."/>
            <person name="Chiden Y."/>
            <person name="Fujitsuka N."/>
            <person name="Fukunaka R."/>
            <person name="Hamada M."/>
            <person name="Harada C."/>
            <person name="Hayashi A."/>
            <person name="Hijishita S."/>
            <person name="Honda M."/>
            <person name="Hosokawa S."/>
            <person name="Ichikawa Y."/>
            <person name="Idonuma A."/>
            <person name="Iijima M."/>
            <person name="Ikeda M."/>
            <person name="Ikeno M."/>
            <person name="Ito K."/>
            <person name="Ito S."/>
            <person name="Ito T."/>
            <person name="Ito Y."/>
            <person name="Ito Y."/>
            <person name="Iwabuchi A."/>
            <person name="Kamiya K."/>
            <person name="Karasawa W."/>
            <person name="Kurita K."/>
            <person name="Katagiri S."/>
            <person name="Kikuta A."/>
            <person name="Kobayashi H."/>
            <person name="Kobayashi N."/>
            <person name="Machita K."/>
            <person name="Maehara T."/>
            <person name="Masukawa M."/>
            <person name="Mizubayashi T."/>
            <person name="Mukai Y."/>
            <person name="Nagasaki H."/>
            <person name="Nagata Y."/>
            <person name="Naito S."/>
            <person name="Nakashima M."/>
            <person name="Nakama Y."/>
            <person name="Nakamichi Y."/>
            <person name="Nakamura M."/>
            <person name="Meguro A."/>
            <person name="Negishi M."/>
            <person name="Ohta I."/>
            <person name="Ohta T."/>
            <person name="Okamoto M."/>
            <person name="Ono N."/>
            <person name="Saji S."/>
            <person name="Sakaguchi M."/>
            <person name="Sakai K."/>
            <person name="Shibata M."/>
            <person name="Shimokawa T."/>
            <person name="Song J."/>
            <person name="Takazaki Y."/>
            <person name="Terasawa K."/>
            <person name="Tsugane M."/>
            <person name="Tsuji K."/>
            <person name="Ueda S."/>
            <person name="Waki K."/>
            <person name="Yamagata H."/>
            <person name="Yamamoto M."/>
            <person name="Yamamoto S."/>
            <person name="Yamane H."/>
            <person name="Yoshiki S."/>
            <person name="Yoshihara R."/>
            <person name="Yukawa K."/>
            <person name="Zhong H."/>
            <person name="Yano M."/>
            <person name="Yuan Q."/>
            <person name="Ouyang S."/>
            <person name="Liu J."/>
            <person name="Jones K.M."/>
            <person name="Gansberger K."/>
            <person name="Moffat K."/>
            <person name="Hill J."/>
            <person name="Bera J."/>
            <person name="Fadrosh D."/>
            <person name="Jin S."/>
            <person name="Johri S."/>
            <person name="Kim M."/>
            <person name="Overton L."/>
            <person name="Reardon M."/>
            <person name="Tsitrin T."/>
            <person name="Vuong H."/>
            <person name="Weaver B."/>
            <person name="Ciecko A."/>
            <person name="Tallon L."/>
            <person name="Jackson J."/>
            <person name="Pai G."/>
            <person name="Aken S.V."/>
            <person name="Utterback T."/>
            <person name="Reidmuller S."/>
            <person name="Feldblyum T."/>
            <person name="Hsiao J."/>
            <person name="Zismann V."/>
            <person name="Iobst S."/>
            <person name="de Vazeille A.R."/>
            <person name="Buell C.R."/>
            <person name="Ying K."/>
            <person name="Li Y."/>
            <person name="Lu T."/>
            <person name="Huang Y."/>
            <person name="Zhao Q."/>
            <person name="Feng Q."/>
            <person name="Zhang L."/>
            <person name="Zhu J."/>
            <person name="Weng Q."/>
            <person name="Mu J."/>
            <person name="Lu Y."/>
            <person name="Fan D."/>
            <person name="Liu Y."/>
            <person name="Guan J."/>
            <person name="Zhang Y."/>
            <person name="Yu S."/>
            <person name="Liu X."/>
            <person name="Zhang Y."/>
            <person name="Hong G."/>
            <person name="Han B."/>
            <person name="Choisne N."/>
            <person name="Demange N."/>
            <person name="Orjeda G."/>
            <person name="Samain S."/>
            <person name="Cattolico L."/>
            <person name="Pelletier E."/>
            <person name="Couloux A."/>
            <person name="Segurens B."/>
            <person name="Wincker P."/>
            <person name="D'Hont A."/>
            <person name="Scarpelli C."/>
            <person name="Weissenbach J."/>
            <person name="Salanoubat M."/>
            <person name="Quetier F."/>
            <person name="Yu Y."/>
            <person name="Kim H.R."/>
            <person name="Rambo T."/>
            <person name="Currie J."/>
            <person name="Collura K."/>
            <person name="Luo M."/>
            <person name="Yang T."/>
            <person name="Ammiraju J.S.S."/>
            <person name="Engler F."/>
            <person name="Soderlund C."/>
            <person name="Wing R.A."/>
            <person name="Palmer L.E."/>
            <person name="de la Bastide M."/>
            <person name="Spiegel L."/>
            <person name="Nascimento L."/>
            <person name="Zutavern T."/>
            <person name="O'Shaughnessy A."/>
            <person name="Dike S."/>
            <person name="Dedhia N."/>
            <person name="Preston R."/>
            <person name="Balija V."/>
            <person name="McCombie W.R."/>
            <person name="Chow T."/>
            <person name="Chen H."/>
            <person name="Chung M."/>
            <person name="Chen C."/>
            <person name="Shaw J."/>
            <person name="Wu H."/>
            <person name="Hsiao K."/>
            <person name="Chao Y."/>
            <person name="Chu M."/>
            <person name="Cheng C."/>
            <person name="Hour A."/>
            <person name="Lee P."/>
            <person name="Lin S."/>
            <person name="Lin Y."/>
            <person name="Liou J."/>
            <person name="Liu S."/>
            <person name="Hsing Y."/>
            <person name="Raghuvanshi S."/>
            <person name="Mohanty A."/>
            <person name="Bharti A.K."/>
            <person name="Gaur A."/>
            <person name="Gupta V."/>
            <person name="Kumar D."/>
            <person name="Ravi V."/>
            <person name="Vij S."/>
            <person name="Kapur A."/>
            <person name="Khurana P."/>
            <person name="Khurana P."/>
            <person name="Khurana J.P."/>
            <person name="Tyagi A.K."/>
            <person name="Gaikwad K."/>
            <person name="Singh A."/>
            <person name="Dalal V."/>
            <person name="Srivastava S."/>
            <person name="Dixit A."/>
            <person name="Pal A.K."/>
            <person name="Ghazi I.A."/>
            <person name="Yadav M."/>
            <person name="Pandit A."/>
            <person name="Bhargava A."/>
            <person name="Sureshbabu K."/>
            <person name="Batra K."/>
            <person name="Sharma T.R."/>
            <person name="Mohapatra T."/>
            <person name="Singh N.K."/>
            <person name="Messing J."/>
            <person name="Nelson A.B."/>
            <person name="Fuks G."/>
            <person name="Kavchok S."/>
            <person name="Keizer G."/>
            <person name="Linton E."/>
            <person name="Llaca V."/>
            <person name="Song R."/>
            <person name="Tanyolac B."/>
            <person name="Young S."/>
            <person name="Ho-Il K."/>
            <person name="Hahn J.H."/>
            <person name="Sangsakoo G."/>
            <person name="Vanavichit A."/>
            <person name="de Mattos Luiz.A.T."/>
            <person name="Zimmer P.D."/>
            <person name="Malone G."/>
            <person name="Dellagostin O."/>
            <person name="de Oliveira A.C."/>
            <person name="Bevan M."/>
            <person name="Bancroft I."/>
            <person name="Minx P."/>
            <person name="Cordum H."/>
            <person name="Wilson R."/>
            <person name="Cheng Z."/>
            <person name="Jin W."/>
            <person name="Jiang J."/>
            <person name="Leong S.A."/>
            <person name="Iwama H."/>
            <person name="Gojobori T."/>
            <person name="Itoh T."/>
            <person name="Niimura Y."/>
            <person name="Fujii Y."/>
            <person name="Habara T."/>
            <person name="Sakai H."/>
            <person name="Sato Y."/>
            <person name="Wilson G."/>
            <person name="Kumar K."/>
            <person name="McCouch S."/>
            <person name="Juretic N."/>
            <person name="Hoen D."/>
            <person name="Wright S."/>
            <person name="Bruskiewich R."/>
            <person name="Bureau T."/>
            <person name="Miyao A."/>
            <person name="Hirochika H."/>
            <person name="Nishikawa T."/>
            <person name="Kadowaki K."/>
            <person name="Sugiura M."/>
            <person name="Burr B."/>
            <person name="Sasaki T."/>
        </authorList>
    </citation>
    <scope>NUCLEOTIDE SEQUENCE [LARGE SCALE GENOMIC DNA]</scope>
    <source>
        <strain evidence="7">cv. Nipponbare</strain>
    </source>
</reference>
<dbReference type="InterPro" id="IPR038765">
    <property type="entry name" value="Papain-like_cys_pep_sf"/>
</dbReference>
<keyword evidence="2" id="KW-0645">Protease</keyword>
<dbReference type="PANTHER" id="PTHR34835">
    <property type="entry name" value="OS07G0283600 PROTEIN-RELATED"/>
    <property type="match status" value="1"/>
</dbReference>
<gene>
    <name evidence="6" type="ordered locus">Os06g0475900</name>
    <name evidence="6" type="ORF">OSNPB_060475900</name>
</gene>
<organism evidence="6 7">
    <name type="scientific">Oryza sativa subsp. japonica</name>
    <name type="common">Rice</name>
    <dbReference type="NCBI Taxonomy" id="39947"/>
    <lineage>
        <taxon>Eukaryota</taxon>
        <taxon>Viridiplantae</taxon>
        <taxon>Streptophyta</taxon>
        <taxon>Embryophyta</taxon>
        <taxon>Tracheophyta</taxon>
        <taxon>Spermatophyta</taxon>
        <taxon>Magnoliopsida</taxon>
        <taxon>Liliopsida</taxon>
        <taxon>Poales</taxon>
        <taxon>Poaceae</taxon>
        <taxon>BOP clade</taxon>
        <taxon>Oryzoideae</taxon>
        <taxon>Oryzeae</taxon>
        <taxon>Oryzinae</taxon>
        <taxon>Oryza</taxon>
        <taxon>Oryza sativa</taxon>
    </lineage>
</organism>
<comment type="similarity">
    <text evidence="1">Belongs to the peptidase C48 family.</text>
</comment>
<feature type="compositionally biased region" description="Basic and acidic residues" evidence="4">
    <location>
        <begin position="1"/>
        <end position="12"/>
    </location>
</feature>
<dbReference type="AlphaFoldDB" id="A0A0P0WWQ2"/>
<evidence type="ECO:0000256" key="4">
    <source>
        <dbReference type="SAM" id="MobiDB-lite"/>
    </source>
</evidence>
<evidence type="ECO:0000256" key="2">
    <source>
        <dbReference type="ARBA" id="ARBA00022670"/>
    </source>
</evidence>
<dbReference type="SUPFAM" id="SSF54001">
    <property type="entry name" value="Cysteine proteinases"/>
    <property type="match status" value="1"/>
</dbReference>
<feature type="region of interest" description="Disordered" evidence="4">
    <location>
        <begin position="1"/>
        <end position="56"/>
    </location>
</feature>